<accession>A0A1G2BR35</accession>
<evidence type="ECO:0000313" key="9">
    <source>
        <dbReference type="EMBL" id="OGY91019.1"/>
    </source>
</evidence>
<evidence type="ECO:0000256" key="3">
    <source>
        <dbReference type="ARBA" id="ARBA00023274"/>
    </source>
</evidence>
<feature type="domain" description="Large ribosomal subunit protein uL2 RNA-binding" evidence="8">
    <location>
        <begin position="42"/>
        <end position="118"/>
    </location>
</feature>
<dbReference type="SUPFAM" id="SSF50249">
    <property type="entry name" value="Nucleic acid-binding proteins"/>
    <property type="match status" value="1"/>
</dbReference>
<dbReference type="PANTHER" id="PTHR13691">
    <property type="entry name" value="RIBOSOMAL PROTEIN L2"/>
    <property type="match status" value="1"/>
</dbReference>
<dbReference type="InterPro" id="IPR005880">
    <property type="entry name" value="Ribosomal_uL2_bac/org-type"/>
</dbReference>
<dbReference type="Pfam" id="PF03947">
    <property type="entry name" value="Ribosomal_L2_C"/>
    <property type="match status" value="1"/>
</dbReference>
<dbReference type="SMART" id="SM01382">
    <property type="entry name" value="Ribosomal_L2_C"/>
    <property type="match status" value="1"/>
</dbReference>
<dbReference type="GO" id="GO:0019843">
    <property type="term" value="F:rRNA binding"/>
    <property type="evidence" value="ECO:0007669"/>
    <property type="project" value="UniProtKB-UniRule"/>
</dbReference>
<dbReference type="Proteomes" id="UP000178248">
    <property type="component" value="Unassembled WGS sequence"/>
</dbReference>
<sequence length="280" mass="30699">MPLKLYRPMTPGIRHASVIKDATLSRVRPPKALRIPKKKWSGRNAQGKITVRHQGGGAKQYVRIVDFRRDKLDIPAKVATVEYDPNRNANIALLVYRDGEKRYMLAPNGLAAGASVIAYSKRGELSVGNRLHIKEIPTGIEVHDVELAPGGGGKLCHGAGTYAIVSSLADGMALLKLPSGEIRMVSEECMATIGTVSNAEYRNIRWGKAGRMRHRGIKPSVRGKAMNPVDHPHGGGEGKHPIGLKHPKTYTGKNAYGVKTRSVHKRSDRYIVTRRNGKKL</sequence>
<dbReference type="InterPro" id="IPR014722">
    <property type="entry name" value="Rib_uL2_dom2"/>
</dbReference>
<dbReference type="InterPro" id="IPR022669">
    <property type="entry name" value="Ribosomal_uL2_C"/>
</dbReference>
<dbReference type="GO" id="GO:0002181">
    <property type="term" value="P:cytoplasmic translation"/>
    <property type="evidence" value="ECO:0007669"/>
    <property type="project" value="TreeGrafter"/>
</dbReference>
<dbReference type="SUPFAM" id="SSF50104">
    <property type="entry name" value="Translation proteins SH3-like domain"/>
    <property type="match status" value="1"/>
</dbReference>
<dbReference type="EMBL" id="MHKM01000029">
    <property type="protein sequence ID" value="OGY91019.1"/>
    <property type="molecule type" value="Genomic_DNA"/>
</dbReference>
<dbReference type="FunFam" id="4.10.950.10:FF:000001">
    <property type="entry name" value="50S ribosomal protein L2"/>
    <property type="match status" value="1"/>
</dbReference>
<comment type="function">
    <text evidence="5">One of the primary rRNA binding proteins. Required for association of the 30S and 50S subunits to form the 70S ribosome, for tRNA binding and peptide bond formation. It has been suggested to have peptidyltransferase activity; this is somewhat controversial. Makes several contacts with the 16S rRNA in the 70S ribosome.</text>
</comment>
<dbReference type="GO" id="GO:0016740">
    <property type="term" value="F:transferase activity"/>
    <property type="evidence" value="ECO:0007669"/>
    <property type="project" value="InterPro"/>
</dbReference>
<dbReference type="InterPro" id="IPR022666">
    <property type="entry name" value="Ribosomal_uL2_RNA-bd_dom"/>
</dbReference>
<evidence type="ECO:0000256" key="5">
    <source>
        <dbReference type="HAMAP-Rule" id="MF_01320"/>
    </source>
</evidence>
<feature type="region of interest" description="Disordered" evidence="6">
    <location>
        <begin position="221"/>
        <end position="253"/>
    </location>
</feature>
<dbReference type="Gene3D" id="2.30.30.30">
    <property type="match status" value="1"/>
</dbReference>
<proteinExistence type="inferred from homology"/>
<evidence type="ECO:0000259" key="7">
    <source>
        <dbReference type="SMART" id="SM01382"/>
    </source>
</evidence>
<dbReference type="Gene3D" id="4.10.950.10">
    <property type="entry name" value="Ribosomal protein L2, domain 3"/>
    <property type="match status" value="1"/>
</dbReference>
<comment type="subunit">
    <text evidence="5">Part of the 50S ribosomal subunit. Forms a bridge to the 30S subunit in the 70S ribosome.</text>
</comment>
<feature type="domain" description="Large ribosomal subunit protein uL2 C-terminal" evidence="7">
    <location>
        <begin position="125"/>
        <end position="254"/>
    </location>
</feature>
<dbReference type="InterPro" id="IPR002171">
    <property type="entry name" value="Ribosomal_uL2"/>
</dbReference>
<keyword evidence="5" id="KW-0699">rRNA-binding</keyword>
<keyword evidence="2 5" id="KW-0689">Ribosomal protein</keyword>
<dbReference type="PIRSF" id="PIRSF002158">
    <property type="entry name" value="Ribosomal_L2"/>
    <property type="match status" value="1"/>
</dbReference>
<dbReference type="STRING" id="1798551.A3B30_00315"/>
<dbReference type="Gene3D" id="2.40.50.140">
    <property type="entry name" value="Nucleic acid-binding proteins"/>
    <property type="match status" value="1"/>
</dbReference>
<dbReference type="InterPro" id="IPR008991">
    <property type="entry name" value="Translation_prot_SH3-like_sf"/>
</dbReference>
<keyword evidence="3 5" id="KW-0687">Ribonucleoprotein</keyword>
<protein>
    <recommendedName>
        <fullName evidence="4 5">Large ribosomal subunit protein uL2</fullName>
    </recommendedName>
</protein>
<dbReference type="Pfam" id="PF00181">
    <property type="entry name" value="Ribosomal_L2_N"/>
    <property type="match status" value="1"/>
</dbReference>
<evidence type="ECO:0000256" key="4">
    <source>
        <dbReference type="ARBA" id="ARBA00035242"/>
    </source>
</evidence>
<dbReference type="HAMAP" id="MF_01320_B">
    <property type="entry name" value="Ribosomal_uL2_B"/>
    <property type="match status" value="1"/>
</dbReference>
<dbReference type="GO" id="GO:0003735">
    <property type="term" value="F:structural constituent of ribosome"/>
    <property type="evidence" value="ECO:0007669"/>
    <property type="project" value="InterPro"/>
</dbReference>
<dbReference type="AlphaFoldDB" id="A0A1G2BR35"/>
<comment type="similarity">
    <text evidence="1 5">Belongs to the universal ribosomal protein uL2 family.</text>
</comment>
<evidence type="ECO:0000313" key="10">
    <source>
        <dbReference type="Proteomes" id="UP000178248"/>
    </source>
</evidence>
<evidence type="ECO:0000256" key="6">
    <source>
        <dbReference type="SAM" id="MobiDB-lite"/>
    </source>
</evidence>
<dbReference type="SMART" id="SM01383">
    <property type="entry name" value="Ribosomal_L2"/>
    <property type="match status" value="1"/>
</dbReference>
<dbReference type="NCBIfam" id="TIGR01171">
    <property type="entry name" value="rplB_bact"/>
    <property type="match status" value="1"/>
</dbReference>
<evidence type="ECO:0000256" key="2">
    <source>
        <dbReference type="ARBA" id="ARBA00022980"/>
    </source>
</evidence>
<reference evidence="9 10" key="1">
    <citation type="journal article" date="2016" name="Nat. Commun.">
        <title>Thousands of microbial genomes shed light on interconnected biogeochemical processes in an aquifer system.</title>
        <authorList>
            <person name="Anantharaman K."/>
            <person name="Brown C.T."/>
            <person name="Hug L.A."/>
            <person name="Sharon I."/>
            <person name="Castelle C.J."/>
            <person name="Probst A.J."/>
            <person name="Thomas B.C."/>
            <person name="Singh A."/>
            <person name="Wilkins M.J."/>
            <person name="Karaoz U."/>
            <person name="Brodie E.L."/>
            <person name="Williams K.H."/>
            <person name="Hubbard S.S."/>
            <person name="Banfield J.F."/>
        </authorList>
    </citation>
    <scope>NUCLEOTIDE SEQUENCE [LARGE SCALE GENOMIC DNA]</scope>
</reference>
<comment type="caution">
    <text evidence="9">The sequence shown here is derived from an EMBL/GenBank/DDBJ whole genome shotgun (WGS) entry which is preliminary data.</text>
</comment>
<evidence type="ECO:0000259" key="8">
    <source>
        <dbReference type="SMART" id="SM01383"/>
    </source>
</evidence>
<organism evidence="9 10">
    <name type="scientific">Candidatus Komeilibacteria bacterium RIFCSPLOWO2_01_FULL_52_15</name>
    <dbReference type="NCBI Taxonomy" id="1798551"/>
    <lineage>
        <taxon>Bacteria</taxon>
        <taxon>Candidatus Komeiliibacteriota</taxon>
    </lineage>
</organism>
<evidence type="ECO:0000256" key="1">
    <source>
        <dbReference type="ARBA" id="ARBA00005636"/>
    </source>
</evidence>
<feature type="compositionally biased region" description="Basic and acidic residues" evidence="6">
    <location>
        <begin position="230"/>
        <end position="240"/>
    </location>
</feature>
<keyword evidence="5" id="KW-0694">RNA-binding</keyword>
<dbReference type="InterPro" id="IPR012340">
    <property type="entry name" value="NA-bd_OB-fold"/>
</dbReference>
<gene>
    <name evidence="5" type="primary">rplB</name>
    <name evidence="9" type="ORF">A3B30_00315</name>
</gene>
<dbReference type="InterPro" id="IPR014726">
    <property type="entry name" value="Ribosomal_uL2_dom3"/>
</dbReference>
<dbReference type="GO" id="GO:0015934">
    <property type="term" value="C:large ribosomal subunit"/>
    <property type="evidence" value="ECO:0007669"/>
    <property type="project" value="InterPro"/>
</dbReference>
<name>A0A1G2BR35_9BACT</name>
<dbReference type="PANTHER" id="PTHR13691:SF5">
    <property type="entry name" value="LARGE RIBOSOMAL SUBUNIT PROTEIN UL2M"/>
    <property type="match status" value="1"/>
</dbReference>